<feature type="signal peptide" evidence="2">
    <location>
        <begin position="1"/>
        <end position="24"/>
    </location>
</feature>
<dbReference type="RefSeq" id="WP_109281296.1">
    <property type="nucleotide sequence ID" value="NZ_JBFAUK010000001.1"/>
</dbReference>
<feature type="compositionally biased region" description="Basic and acidic residues" evidence="1">
    <location>
        <begin position="116"/>
        <end position="128"/>
    </location>
</feature>
<protein>
    <submittedName>
        <fullName evidence="3">Uncharacterized protein</fullName>
    </submittedName>
</protein>
<evidence type="ECO:0000256" key="2">
    <source>
        <dbReference type="SAM" id="SignalP"/>
    </source>
</evidence>
<sequence length="226" mass="23772">MLSVRSALCGALTLLAFGAVPAHALDEPYIRVGAVDFYPVASRPGSEVKIRVSGCMGERATAVSEALVARAPLARDAIGHVADATVRSDVRPGSYPVRIDCDGHDGVARGELTVVEHDGRDRHHHEPDSYPAPPGREDAREDGREDGGREDSREDDFSEGEHERHEGRMPVAPEPAGGGGAARMAPDDAPGMPGLIVGGTGVLIAGGLIWHRRRGNAADGNDTGKR</sequence>
<evidence type="ECO:0000313" key="3">
    <source>
        <dbReference type="EMBL" id="MEV5505273.1"/>
    </source>
</evidence>
<comment type="caution">
    <text evidence="3">The sequence shown here is derived from an EMBL/GenBank/DDBJ whole genome shotgun (WGS) entry which is preliminary data.</text>
</comment>
<feature type="compositionally biased region" description="Basic and acidic residues" evidence="1">
    <location>
        <begin position="159"/>
        <end position="168"/>
    </location>
</feature>
<organism evidence="3 4">
    <name type="scientific">Streptomyces orinoci</name>
    <name type="common">Streptoverticillium orinoci</name>
    <dbReference type="NCBI Taxonomy" id="67339"/>
    <lineage>
        <taxon>Bacteria</taxon>
        <taxon>Bacillati</taxon>
        <taxon>Actinomycetota</taxon>
        <taxon>Actinomycetes</taxon>
        <taxon>Kitasatosporales</taxon>
        <taxon>Streptomycetaceae</taxon>
        <taxon>Streptomyces</taxon>
    </lineage>
</organism>
<name>A0ABV3JQV1_STRON</name>
<keyword evidence="4" id="KW-1185">Reference proteome</keyword>
<feature type="compositionally biased region" description="Low complexity" evidence="1">
    <location>
        <begin position="182"/>
        <end position="193"/>
    </location>
</feature>
<proteinExistence type="predicted"/>
<gene>
    <name evidence="3" type="ORF">AB0L16_02185</name>
</gene>
<dbReference type="Proteomes" id="UP001552594">
    <property type="component" value="Unassembled WGS sequence"/>
</dbReference>
<feature type="compositionally biased region" description="Basic and acidic residues" evidence="1">
    <location>
        <begin position="135"/>
        <end position="152"/>
    </location>
</feature>
<keyword evidence="2" id="KW-0732">Signal</keyword>
<dbReference type="EMBL" id="JBFAUK010000001">
    <property type="protein sequence ID" value="MEV5505273.1"/>
    <property type="molecule type" value="Genomic_DNA"/>
</dbReference>
<evidence type="ECO:0000313" key="4">
    <source>
        <dbReference type="Proteomes" id="UP001552594"/>
    </source>
</evidence>
<evidence type="ECO:0000256" key="1">
    <source>
        <dbReference type="SAM" id="MobiDB-lite"/>
    </source>
</evidence>
<feature type="region of interest" description="Disordered" evidence="1">
    <location>
        <begin position="116"/>
        <end position="198"/>
    </location>
</feature>
<reference evidence="3 4" key="1">
    <citation type="submission" date="2024-06" db="EMBL/GenBank/DDBJ databases">
        <title>The Natural Products Discovery Center: Release of the First 8490 Sequenced Strains for Exploring Actinobacteria Biosynthetic Diversity.</title>
        <authorList>
            <person name="Kalkreuter E."/>
            <person name="Kautsar S.A."/>
            <person name="Yang D."/>
            <person name="Bader C.D."/>
            <person name="Teijaro C.N."/>
            <person name="Fluegel L."/>
            <person name="Davis C.M."/>
            <person name="Simpson J.R."/>
            <person name="Lauterbach L."/>
            <person name="Steele A.D."/>
            <person name="Gui C."/>
            <person name="Meng S."/>
            <person name="Li G."/>
            <person name="Viehrig K."/>
            <person name="Ye F."/>
            <person name="Su P."/>
            <person name="Kiefer A.F."/>
            <person name="Nichols A."/>
            <person name="Cepeda A.J."/>
            <person name="Yan W."/>
            <person name="Fan B."/>
            <person name="Jiang Y."/>
            <person name="Adhikari A."/>
            <person name="Zheng C.-J."/>
            <person name="Schuster L."/>
            <person name="Cowan T.M."/>
            <person name="Smanski M.J."/>
            <person name="Chevrette M.G."/>
            <person name="De Carvalho L.P.S."/>
            <person name="Shen B."/>
        </authorList>
    </citation>
    <scope>NUCLEOTIDE SEQUENCE [LARGE SCALE GENOMIC DNA]</scope>
    <source>
        <strain evidence="3 4">NPDC052347</strain>
    </source>
</reference>
<accession>A0ABV3JQV1</accession>
<feature type="region of interest" description="Disordered" evidence="1">
    <location>
        <begin position="207"/>
        <end position="226"/>
    </location>
</feature>
<feature type="chain" id="PRO_5045139473" evidence="2">
    <location>
        <begin position="25"/>
        <end position="226"/>
    </location>
</feature>